<dbReference type="EMBL" id="CP056775">
    <property type="protein sequence ID" value="QRR00571.1"/>
    <property type="molecule type" value="Genomic_DNA"/>
</dbReference>
<dbReference type="Proteomes" id="UP000612680">
    <property type="component" value="Chromosome"/>
</dbReference>
<gene>
    <name evidence="1" type="ORF">HWI92_06450</name>
</gene>
<organism evidence="1 2">
    <name type="scientific">Dyadobacter sandarakinus</name>
    <dbReference type="NCBI Taxonomy" id="2747268"/>
    <lineage>
        <taxon>Bacteria</taxon>
        <taxon>Pseudomonadati</taxon>
        <taxon>Bacteroidota</taxon>
        <taxon>Cytophagia</taxon>
        <taxon>Cytophagales</taxon>
        <taxon>Spirosomataceae</taxon>
        <taxon>Dyadobacter</taxon>
    </lineage>
</organism>
<reference evidence="1 2" key="1">
    <citation type="submission" date="2020-06" db="EMBL/GenBank/DDBJ databases">
        <title>Dyadobacter sandarakinus sp. nov., isolated from the soil of the Arctic Yellow River Station.</title>
        <authorList>
            <person name="Zhang Y."/>
            <person name="Peng F."/>
        </authorList>
    </citation>
    <scope>NUCLEOTIDE SEQUENCE [LARGE SCALE GENOMIC DNA]</scope>
    <source>
        <strain evidence="1 2">Q3-56</strain>
    </source>
</reference>
<keyword evidence="2" id="KW-1185">Reference proteome</keyword>
<name>A0ABX7I3C1_9BACT</name>
<accession>A0ABX7I3C1</accession>
<evidence type="ECO:0000313" key="1">
    <source>
        <dbReference type="EMBL" id="QRR00571.1"/>
    </source>
</evidence>
<protein>
    <submittedName>
        <fullName evidence="1">Uncharacterized protein</fullName>
    </submittedName>
</protein>
<evidence type="ECO:0000313" key="2">
    <source>
        <dbReference type="Proteomes" id="UP000612680"/>
    </source>
</evidence>
<sequence>MNALDYLRSEIKSYYPQSAELTLSQRFASHRRFNFYFSIEPDCRFLLYLNWDGDGEGFTLKCLEFNNHELLSRLMTSYHDNGFKAFNAGKPKTAVSFLYRGNDQLYVHELKGTPHTDLHARDISASRLMECVNPL</sequence>
<proteinExistence type="predicted"/>
<dbReference type="RefSeq" id="WP_204661765.1">
    <property type="nucleotide sequence ID" value="NZ_CP056775.1"/>
</dbReference>